<organism evidence="10 11">
    <name type="scientific">Acuticoccus sediminis</name>
    <dbReference type="NCBI Taxonomy" id="2184697"/>
    <lineage>
        <taxon>Bacteria</taxon>
        <taxon>Pseudomonadati</taxon>
        <taxon>Pseudomonadota</taxon>
        <taxon>Alphaproteobacteria</taxon>
        <taxon>Hyphomicrobiales</taxon>
        <taxon>Amorphaceae</taxon>
        <taxon>Acuticoccus</taxon>
    </lineage>
</organism>
<evidence type="ECO:0000313" key="10">
    <source>
        <dbReference type="EMBL" id="RAH97695.1"/>
    </source>
</evidence>
<evidence type="ECO:0000256" key="5">
    <source>
        <dbReference type="ARBA" id="ARBA00022989"/>
    </source>
</evidence>
<keyword evidence="11" id="KW-1185">Reference proteome</keyword>
<sequence>MRPNFRRRRRRAVGPPPATRCRSGGDGRLLAAVRRFGRGRAAGRGCPVALTGPVVVALIAAIRLAGIPLSAGLAVTGAAILFAYEGGVSPVVDAAVATFGQPQLIAIPLFLFMGKVMTRVGIVDDLFDVARTLCGHVRGGLGVATVLSSILFAVVSGSSLATVVSVGARAIPAMAAAGYARRHVAGLVAAGGALAVLTPPSVPLMLYAVAAHVSMGALFLAALVPGIVLGLLFAISAILDVGHPGHERAPFAGWHSIGAALARSFAVLLLPPLILGGLYFGLVTNVEAAATGAVYALAVALLAPRRVSVADVGEAGLDALKTTIPVAALILGAGIFAAAVAAIGLPAHLAAITQGWGAPAVVLAALAVAFLAAMVVDNAVVVLVITPLVLPALTGLGVDLLWYGVLLTLMLGLATITPPFGLTLFVVRGIANLPHREVGRGAWPFVILLLAAIALVLLVPHLATMVPQSSGLPVEAVPVSIPAGAL</sequence>
<feature type="transmembrane region" description="Helical" evidence="7">
    <location>
        <begin position="260"/>
        <end position="280"/>
    </location>
</feature>
<feature type="transmembrane region" description="Helical" evidence="7">
    <location>
        <begin position="356"/>
        <end position="373"/>
    </location>
</feature>
<evidence type="ECO:0000256" key="4">
    <source>
        <dbReference type="ARBA" id="ARBA00022692"/>
    </source>
</evidence>
<dbReference type="GO" id="GO:0005886">
    <property type="term" value="C:plasma membrane"/>
    <property type="evidence" value="ECO:0007669"/>
    <property type="project" value="UniProtKB-SubCell"/>
</dbReference>
<keyword evidence="2" id="KW-1003">Cell membrane</keyword>
<dbReference type="PANTHER" id="PTHR33362:SF5">
    <property type="entry name" value="C4-DICARBOXYLATE TRAP TRANSPORTER LARGE PERMEASE PROTEIN DCTM"/>
    <property type="match status" value="1"/>
</dbReference>
<dbReference type="Pfam" id="PF06808">
    <property type="entry name" value="DctM"/>
    <property type="match status" value="1"/>
</dbReference>
<evidence type="ECO:0000256" key="1">
    <source>
        <dbReference type="ARBA" id="ARBA00004429"/>
    </source>
</evidence>
<feature type="transmembrane region" description="Helical" evidence="7">
    <location>
        <begin position="442"/>
        <end position="463"/>
    </location>
</feature>
<evidence type="ECO:0000256" key="7">
    <source>
        <dbReference type="RuleBase" id="RU369079"/>
    </source>
</evidence>
<feature type="transmembrane region" description="Helical" evidence="7">
    <location>
        <begin position="324"/>
        <end position="344"/>
    </location>
</feature>
<feature type="transmembrane region" description="Helical" evidence="7">
    <location>
        <begin position="71"/>
        <end position="92"/>
    </location>
</feature>
<feature type="transmembrane region" description="Helical" evidence="7">
    <location>
        <begin position="104"/>
        <end position="122"/>
    </location>
</feature>
<dbReference type="PANTHER" id="PTHR33362">
    <property type="entry name" value="SIALIC ACID TRAP TRANSPORTER PERMEASE PROTEIN SIAT-RELATED"/>
    <property type="match status" value="1"/>
</dbReference>
<name>A0A8B2NMH4_9HYPH</name>
<feature type="transmembrane region" description="Helical" evidence="7">
    <location>
        <begin position="184"/>
        <end position="210"/>
    </location>
</feature>
<feature type="domain" description="TRAP C4-dicarboxylate transport system permease DctM subunit" evidence="9">
    <location>
        <begin position="57"/>
        <end position="462"/>
    </location>
</feature>
<feature type="transmembrane region" description="Helical" evidence="7">
    <location>
        <begin position="380"/>
        <end position="403"/>
    </location>
</feature>
<dbReference type="EMBL" id="QHHQ01000008">
    <property type="protein sequence ID" value="RAH97695.1"/>
    <property type="molecule type" value="Genomic_DNA"/>
</dbReference>
<keyword evidence="6 7" id="KW-0472">Membrane</keyword>
<evidence type="ECO:0000256" key="3">
    <source>
        <dbReference type="ARBA" id="ARBA00022519"/>
    </source>
</evidence>
<comment type="function">
    <text evidence="7">Part of the tripartite ATP-independent periplasmic (TRAP) transport system.</text>
</comment>
<comment type="subcellular location">
    <subcellularLocation>
        <location evidence="1 7">Cell inner membrane</location>
        <topology evidence="1 7">Multi-pass membrane protein</topology>
    </subcellularLocation>
</comment>
<comment type="caution">
    <text evidence="10">The sequence shown here is derived from an EMBL/GenBank/DDBJ whole genome shotgun (WGS) entry which is preliminary data.</text>
</comment>
<dbReference type="InterPro" id="IPR004681">
    <property type="entry name" value="TRAP_DctM"/>
</dbReference>
<feature type="transmembrane region" description="Helical" evidence="7">
    <location>
        <begin position="286"/>
        <end position="303"/>
    </location>
</feature>
<evidence type="ECO:0000259" key="9">
    <source>
        <dbReference type="Pfam" id="PF06808"/>
    </source>
</evidence>
<accession>A0A8B2NMH4</accession>
<feature type="transmembrane region" description="Helical" evidence="7">
    <location>
        <begin position="216"/>
        <end position="239"/>
    </location>
</feature>
<keyword evidence="3 7" id="KW-0997">Cell inner membrane</keyword>
<dbReference type="Proteomes" id="UP000249590">
    <property type="component" value="Unassembled WGS sequence"/>
</dbReference>
<feature type="transmembrane region" description="Helical" evidence="7">
    <location>
        <begin position="409"/>
        <end position="430"/>
    </location>
</feature>
<feature type="region of interest" description="Disordered" evidence="8">
    <location>
        <begin position="1"/>
        <end position="23"/>
    </location>
</feature>
<gene>
    <name evidence="10" type="ORF">DLJ53_28015</name>
</gene>
<evidence type="ECO:0000256" key="2">
    <source>
        <dbReference type="ARBA" id="ARBA00022475"/>
    </source>
</evidence>
<evidence type="ECO:0000256" key="8">
    <source>
        <dbReference type="SAM" id="MobiDB-lite"/>
    </source>
</evidence>
<proteinExistence type="inferred from homology"/>
<protein>
    <recommendedName>
        <fullName evidence="7">TRAP transporter large permease protein</fullName>
    </recommendedName>
</protein>
<comment type="subunit">
    <text evidence="7">The complex comprises the extracytoplasmic solute receptor protein and the two transmembrane proteins.</text>
</comment>
<feature type="compositionally biased region" description="Basic residues" evidence="8">
    <location>
        <begin position="1"/>
        <end position="12"/>
    </location>
</feature>
<keyword evidence="5 7" id="KW-1133">Transmembrane helix</keyword>
<reference evidence="10 11" key="1">
    <citation type="submission" date="2018-05" db="EMBL/GenBank/DDBJ databases">
        <title>Acuticoccus sediminis sp. nov., isolated from deep-sea sediment of Indian Ocean.</title>
        <authorList>
            <person name="Liu X."/>
            <person name="Lai Q."/>
            <person name="Du Y."/>
            <person name="Sun F."/>
            <person name="Zhang X."/>
            <person name="Wang S."/>
            <person name="Shao Z."/>
        </authorList>
    </citation>
    <scope>NUCLEOTIDE SEQUENCE [LARGE SCALE GENOMIC DNA]</scope>
    <source>
        <strain evidence="10 11">PTG4-2</strain>
    </source>
</reference>
<dbReference type="GO" id="GO:0022857">
    <property type="term" value="F:transmembrane transporter activity"/>
    <property type="evidence" value="ECO:0007669"/>
    <property type="project" value="UniProtKB-UniRule"/>
</dbReference>
<feature type="transmembrane region" description="Helical" evidence="7">
    <location>
        <begin position="142"/>
        <end position="164"/>
    </location>
</feature>
<dbReference type="NCBIfam" id="TIGR00786">
    <property type="entry name" value="dctM"/>
    <property type="match status" value="1"/>
</dbReference>
<keyword evidence="4 7" id="KW-0812">Transmembrane</keyword>
<dbReference type="InterPro" id="IPR010656">
    <property type="entry name" value="DctM"/>
</dbReference>
<comment type="similarity">
    <text evidence="7">Belongs to the TRAP transporter large permease family.</text>
</comment>
<evidence type="ECO:0000256" key="6">
    <source>
        <dbReference type="ARBA" id="ARBA00023136"/>
    </source>
</evidence>
<keyword evidence="7" id="KW-0813">Transport</keyword>
<dbReference type="AlphaFoldDB" id="A0A8B2NMH4"/>
<feature type="transmembrane region" description="Helical" evidence="7">
    <location>
        <begin position="45"/>
        <end position="65"/>
    </location>
</feature>
<evidence type="ECO:0000313" key="11">
    <source>
        <dbReference type="Proteomes" id="UP000249590"/>
    </source>
</evidence>